<dbReference type="Gene3D" id="3.40.390.10">
    <property type="entry name" value="Collagenase (Catalytic Domain)"/>
    <property type="match status" value="1"/>
</dbReference>
<proteinExistence type="inferred from homology"/>
<keyword evidence="5" id="KW-0732">Signal</keyword>
<evidence type="ECO:0000256" key="9">
    <source>
        <dbReference type="SAM" id="MobiDB-lite"/>
    </source>
</evidence>
<dbReference type="GO" id="GO:0005615">
    <property type="term" value="C:extracellular space"/>
    <property type="evidence" value="ECO:0007669"/>
    <property type="project" value="TreeGrafter"/>
</dbReference>
<dbReference type="GO" id="GO:0030574">
    <property type="term" value="P:collagen catabolic process"/>
    <property type="evidence" value="ECO:0007669"/>
    <property type="project" value="TreeGrafter"/>
</dbReference>
<dbReference type="GO" id="GO:0004222">
    <property type="term" value="F:metalloendopeptidase activity"/>
    <property type="evidence" value="ECO:0007669"/>
    <property type="project" value="InterPro"/>
</dbReference>
<gene>
    <name evidence="11" type="ORF">PHAECO_LOCUS8493</name>
</gene>
<name>A0A9N9X151_PHACE</name>
<evidence type="ECO:0000256" key="2">
    <source>
        <dbReference type="ARBA" id="ARBA00010370"/>
    </source>
</evidence>
<dbReference type="PANTHER" id="PTHR10201">
    <property type="entry name" value="MATRIX METALLOPROTEINASE"/>
    <property type="match status" value="1"/>
</dbReference>
<feature type="region of interest" description="Disordered" evidence="9">
    <location>
        <begin position="50"/>
        <end position="93"/>
    </location>
</feature>
<dbReference type="InterPro" id="IPR036375">
    <property type="entry name" value="Hemopexin-like_dom_sf"/>
</dbReference>
<feature type="compositionally biased region" description="Polar residues" evidence="9">
    <location>
        <begin position="65"/>
        <end position="93"/>
    </location>
</feature>
<comment type="cofactor">
    <cofactor evidence="1">
        <name>Zn(2+)</name>
        <dbReference type="ChEBI" id="CHEBI:29105"/>
    </cofactor>
</comment>
<evidence type="ECO:0000313" key="11">
    <source>
        <dbReference type="EMBL" id="CAG9820768.1"/>
    </source>
</evidence>
<dbReference type="GO" id="GO:0008270">
    <property type="term" value="F:zinc ion binding"/>
    <property type="evidence" value="ECO:0007669"/>
    <property type="project" value="InterPro"/>
</dbReference>
<evidence type="ECO:0000313" key="12">
    <source>
        <dbReference type="Proteomes" id="UP001153737"/>
    </source>
</evidence>
<dbReference type="GO" id="GO:0030198">
    <property type="term" value="P:extracellular matrix organization"/>
    <property type="evidence" value="ECO:0007669"/>
    <property type="project" value="TreeGrafter"/>
</dbReference>
<evidence type="ECO:0000256" key="7">
    <source>
        <dbReference type="ARBA" id="ARBA00022833"/>
    </source>
</evidence>
<keyword evidence="4" id="KW-0479">Metal-binding</keyword>
<evidence type="ECO:0000259" key="10">
    <source>
        <dbReference type="Pfam" id="PF00413"/>
    </source>
</evidence>
<dbReference type="InterPro" id="IPR024079">
    <property type="entry name" value="MetalloPept_cat_dom_sf"/>
</dbReference>
<protein>
    <recommendedName>
        <fullName evidence="10">Peptidase M10 metallopeptidase domain-containing protein</fullName>
    </recommendedName>
</protein>
<dbReference type="Gene3D" id="2.110.10.10">
    <property type="entry name" value="Hemopexin-like domain"/>
    <property type="match status" value="1"/>
</dbReference>
<dbReference type="Proteomes" id="UP001153737">
    <property type="component" value="Chromosome 4"/>
</dbReference>
<dbReference type="GO" id="GO:0006508">
    <property type="term" value="P:proteolysis"/>
    <property type="evidence" value="ECO:0007669"/>
    <property type="project" value="UniProtKB-KW"/>
</dbReference>
<dbReference type="Pfam" id="PF00413">
    <property type="entry name" value="Peptidase_M10"/>
    <property type="match status" value="1"/>
</dbReference>
<feature type="domain" description="Peptidase M10 metallopeptidase" evidence="10">
    <location>
        <begin position="1"/>
        <end position="44"/>
    </location>
</feature>
<dbReference type="SUPFAM" id="SSF55486">
    <property type="entry name" value="Metalloproteases ('zincins'), catalytic domain"/>
    <property type="match status" value="1"/>
</dbReference>
<evidence type="ECO:0000256" key="8">
    <source>
        <dbReference type="ARBA" id="ARBA00023049"/>
    </source>
</evidence>
<dbReference type="InterPro" id="IPR001818">
    <property type="entry name" value="Pept_M10_metallopeptidase"/>
</dbReference>
<accession>A0A9N9X151</accession>
<keyword evidence="8" id="KW-0482">Metalloprotease</keyword>
<dbReference type="PANTHER" id="PTHR10201:SF291">
    <property type="entry name" value="MATRIX METALLOPROTEINASE 1, ISOFORM C-RELATED"/>
    <property type="match status" value="1"/>
</dbReference>
<keyword evidence="3" id="KW-0645">Protease</keyword>
<keyword evidence="12" id="KW-1185">Reference proteome</keyword>
<keyword evidence="7" id="KW-0862">Zinc</keyword>
<feature type="compositionally biased region" description="Low complexity" evidence="9">
    <location>
        <begin position="53"/>
        <end position="64"/>
    </location>
</feature>
<keyword evidence="6" id="KW-0378">Hydrolase</keyword>
<reference evidence="11" key="2">
    <citation type="submission" date="2022-10" db="EMBL/GenBank/DDBJ databases">
        <authorList>
            <consortium name="ENA_rothamsted_submissions"/>
            <consortium name="culmorum"/>
            <person name="King R."/>
        </authorList>
    </citation>
    <scope>NUCLEOTIDE SEQUENCE</scope>
</reference>
<evidence type="ECO:0000256" key="4">
    <source>
        <dbReference type="ARBA" id="ARBA00022723"/>
    </source>
</evidence>
<reference evidence="11" key="1">
    <citation type="submission" date="2022-01" db="EMBL/GenBank/DDBJ databases">
        <authorList>
            <person name="King R."/>
        </authorList>
    </citation>
    <scope>NUCLEOTIDE SEQUENCE</scope>
</reference>
<dbReference type="OrthoDB" id="7550572at2759"/>
<evidence type="ECO:0000256" key="5">
    <source>
        <dbReference type="ARBA" id="ARBA00022729"/>
    </source>
</evidence>
<dbReference type="GO" id="GO:0031012">
    <property type="term" value="C:extracellular matrix"/>
    <property type="evidence" value="ECO:0007669"/>
    <property type="project" value="InterPro"/>
</dbReference>
<dbReference type="AlphaFoldDB" id="A0A9N9X151"/>
<organism evidence="11 12">
    <name type="scientific">Phaedon cochleariae</name>
    <name type="common">Mustard beetle</name>
    <dbReference type="NCBI Taxonomy" id="80249"/>
    <lineage>
        <taxon>Eukaryota</taxon>
        <taxon>Metazoa</taxon>
        <taxon>Ecdysozoa</taxon>
        <taxon>Arthropoda</taxon>
        <taxon>Hexapoda</taxon>
        <taxon>Insecta</taxon>
        <taxon>Pterygota</taxon>
        <taxon>Neoptera</taxon>
        <taxon>Endopterygota</taxon>
        <taxon>Coleoptera</taxon>
        <taxon>Polyphaga</taxon>
        <taxon>Cucujiformia</taxon>
        <taxon>Chrysomeloidea</taxon>
        <taxon>Chrysomelidae</taxon>
        <taxon>Chrysomelinae</taxon>
        <taxon>Chrysomelini</taxon>
        <taxon>Phaedon</taxon>
    </lineage>
</organism>
<sequence length="249" mass="28333">MHEIGHALGLSHSGVNTAIMYLWYQASPALFDIDDKMTIEYLYGQKTENYQPTTTSTTQTTESQKPISQHTSTTASSVPSNEPHNIDVTSTTSKPQITPTKLCEIQVPDFMFLATAPQFQNYRMYVGYNRFLWKIDLNDMRIPSQPELLDDYLPENLKDSRVSHVFQNSGSDLVTLINDSVYYAASFPNFRIHQNFNFPLPSGAKINAVYQTNSGQAYLLYNNDSYIAFDASQEFLQAKYQLFVISTRI</sequence>
<evidence type="ECO:0000256" key="3">
    <source>
        <dbReference type="ARBA" id="ARBA00022670"/>
    </source>
</evidence>
<dbReference type="EMBL" id="OU896710">
    <property type="protein sequence ID" value="CAG9820768.1"/>
    <property type="molecule type" value="Genomic_DNA"/>
</dbReference>
<dbReference type="SUPFAM" id="SSF50923">
    <property type="entry name" value="Hemopexin-like domain"/>
    <property type="match status" value="1"/>
</dbReference>
<evidence type="ECO:0000256" key="6">
    <source>
        <dbReference type="ARBA" id="ARBA00022801"/>
    </source>
</evidence>
<comment type="similarity">
    <text evidence="2">Belongs to the peptidase M10A family.</text>
</comment>
<evidence type="ECO:0000256" key="1">
    <source>
        <dbReference type="ARBA" id="ARBA00001947"/>
    </source>
</evidence>